<dbReference type="AlphaFoldDB" id="V5FUV7"/>
<evidence type="ECO:0000256" key="1">
    <source>
        <dbReference type="SAM" id="SignalP"/>
    </source>
</evidence>
<gene>
    <name evidence="2" type="ORF">PVAR5_0963</name>
</gene>
<dbReference type="HOGENOM" id="CLU_1825028_0_0_1"/>
<keyword evidence="1" id="KW-0732">Signal</keyword>
<organism evidence="2 3">
    <name type="scientific">Byssochlamys spectabilis (strain No. 5 / NBRC 109023)</name>
    <name type="common">Paecilomyces variotii</name>
    <dbReference type="NCBI Taxonomy" id="1356009"/>
    <lineage>
        <taxon>Eukaryota</taxon>
        <taxon>Fungi</taxon>
        <taxon>Dikarya</taxon>
        <taxon>Ascomycota</taxon>
        <taxon>Pezizomycotina</taxon>
        <taxon>Eurotiomycetes</taxon>
        <taxon>Eurotiomycetidae</taxon>
        <taxon>Eurotiales</taxon>
        <taxon>Thermoascaceae</taxon>
        <taxon>Paecilomyces</taxon>
    </lineage>
</organism>
<sequence>MTGLVPGLTLLLPTVLELRIVDMARQAVYAPPRMFELVLISCAWVAKTSPGLLPVDRPQIGGGTIPERGSPGRIITEAETAIEMTTAVGRHAPHLVVGEPDTEIVTGKDIGLQAMTVAAEATVGAAVLDEAVHTMATKARK</sequence>
<feature type="chain" id="PRO_5004733401" evidence="1">
    <location>
        <begin position="18"/>
        <end position="141"/>
    </location>
</feature>
<evidence type="ECO:0000313" key="3">
    <source>
        <dbReference type="Proteomes" id="UP000018001"/>
    </source>
</evidence>
<proteinExistence type="predicted"/>
<dbReference type="Proteomes" id="UP000018001">
    <property type="component" value="Unassembled WGS sequence"/>
</dbReference>
<protein>
    <submittedName>
        <fullName evidence="2">Uncharacterized protein</fullName>
    </submittedName>
</protein>
<reference evidence="3" key="1">
    <citation type="journal article" date="2014" name="Genome Announc.">
        <title>Draft genome sequence of the formaldehyde-resistant fungus Byssochlamys spectabilis No. 5 (anamorph Paecilomyces variotii No. 5) (NBRC109023).</title>
        <authorList>
            <person name="Oka T."/>
            <person name="Ekino K."/>
            <person name="Fukuda K."/>
            <person name="Nomura Y."/>
        </authorList>
    </citation>
    <scope>NUCLEOTIDE SEQUENCE [LARGE SCALE GENOMIC DNA]</scope>
    <source>
        <strain evidence="3">No. 5 / NBRC 109023</strain>
    </source>
</reference>
<accession>V5FUV7</accession>
<dbReference type="InParanoid" id="V5FUV7"/>
<keyword evidence="3" id="KW-1185">Reference proteome</keyword>
<name>V5FUV7_BYSSN</name>
<feature type="signal peptide" evidence="1">
    <location>
        <begin position="1"/>
        <end position="17"/>
    </location>
</feature>
<evidence type="ECO:0000313" key="2">
    <source>
        <dbReference type="EMBL" id="GAD92372.1"/>
    </source>
</evidence>
<comment type="caution">
    <text evidence="2">The sequence shown here is derived from an EMBL/GenBank/DDBJ whole genome shotgun (WGS) entry which is preliminary data.</text>
</comment>
<dbReference type="EMBL" id="BAUL01000023">
    <property type="protein sequence ID" value="GAD92372.1"/>
    <property type="molecule type" value="Genomic_DNA"/>
</dbReference>